<name>A0A803QIL7_CANSA</name>
<accession>A0A803QIL7</accession>
<sequence length="90" mass="10201">MSIEAYFDADWPTGAATMVANPVFHARCKHIEIDQCFVRDQILNNEVLVRYVPSVDQIIDVLTKAFPKDRFHYLKTKLKVVSTPFCLGGG</sequence>
<organism evidence="1 2">
    <name type="scientific">Cannabis sativa</name>
    <name type="common">Hemp</name>
    <name type="synonym">Marijuana</name>
    <dbReference type="NCBI Taxonomy" id="3483"/>
    <lineage>
        <taxon>Eukaryota</taxon>
        <taxon>Viridiplantae</taxon>
        <taxon>Streptophyta</taxon>
        <taxon>Embryophyta</taxon>
        <taxon>Tracheophyta</taxon>
        <taxon>Spermatophyta</taxon>
        <taxon>Magnoliopsida</taxon>
        <taxon>eudicotyledons</taxon>
        <taxon>Gunneridae</taxon>
        <taxon>Pentapetalae</taxon>
        <taxon>rosids</taxon>
        <taxon>fabids</taxon>
        <taxon>Rosales</taxon>
        <taxon>Cannabaceae</taxon>
        <taxon>Cannabis</taxon>
    </lineage>
</organism>
<dbReference type="EnsemblPlants" id="evm.model.10.1140">
    <property type="protein sequence ID" value="cds.evm.model.10.1140"/>
    <property type="gene ID" value="evm.TU.10.1140"/>
</dbReference>
<reference evidence="1" key="1">
    <citation type="submission" date="2021-03" db="UniProtKB">
        <authorList>
            <consortium name="EnsemblPlants"/>
        </authorList>
    </citation>
    <scope>IDENTIFICATION</scope>
</reference>
<dbReference type="CDD" id="cd09272">
    <property type="entry name" value="RNase_HI_RT_Ty1"/>
    <property type="match status" value="1"/>
</dbReference>
<keyword evidence="2" id="KW-1185">Reference proteome</keyword>
<dbReference type="Gramene" id="evm.model.10.1140">
    <property type="protein sequence ID" value="cds.evm.model.10.1140"/>
    <property type="gene ID" value="evm.TU.10.1140"/>
</dbReference>
<dbReference type="AlphaFoldDB" id="A0A803QIL7"/>
<dbReference type="Proteomes" id="UP000596661">
    <property type="component" value="Unassembled WGS sequence"/>
</dbReference>
<evidence type="ECO:0000313" key="2">
    <source>
        <dbReference type="Proteomes" id="UP000596661"/>
    </source>
</evidence>
<proteinExistence type="predicted"/>
<dbReference type="OMA" id="MSIEAYF"/>
<evidence type="ECO:0008006" key="3">
    <source>
        <dbReference type="Google" id="ProtNLM"/>
    </source>
</evidence>
<protein>
    <recommendedName>
        <fullName evidence="3">Copia protein</fullName>
    </recommendedName>
</protein>
<evidence type="ECO:0000313" key="1">
    <source>
        <dbReference type="EnsemblPlants" id="cds.evm.model.10.1140"/>
    </source>
</evidence>
<dbReference type="EMBL" id="UZAU01000818">
    <property type="status" value="NOT_ANNOTATED_CDS"/>
    <property type="molecule type" value="Genomic_DNA"/>
</dbReference>